<keyword evidence="4" id="KW-1185">Reference proteome</keyword>
<dbReference type="EMBL" id="EQ962653">
    <property type="protein sequence ID" value="EED21442.1"/>
    <property type="molecule type" value="Genomic_DNA"/>
</dbReference>
<name>B8M0Q9_TALSN</name>
<dbReference type="InterPro" id="IPR013094">
    <property type="entry name" value="AB_hydrolase_3"/>
</dbReference>
<dbReference type="AlphaFoldDB" id="B8M0Q9"/>
<gene>
    <name evidence="3" type="ORF">TSTA_086750</name>
</gene>
<dbReference type="STRING" id="441959.B8M0Q9"/>
<dbReference type="OMA" id="YIFPEFA"/>
<organism evidence="3 4">
    <name type="scientific">Talaromyces stipitatus (strain ATCC 10500 / CBS 375.48 / QM 6759 / NRRL 1006)</name>
    <name type="common">Penicillium stipitatum</name>
    <dbReference type="NCBI Taxonomy" id="441959"/>
    <lineage>
        <taxon>Eukaryota</taxon>
        <taxon>Fungi</taxon>
        <taxon>Dikarya</taxon>
        <taxon>Ascomycota</taxon>
        <taxon>Pezizomycotina</taxon>
        <taxon>Eurotiomycetes</taxon>
        <taxon>Eurotiomycetidae</taxon>
        <taxon>Eurotiales</taxon>
        <taxon>Trichocomaceae</taxon>
        <taxon>Talaromyces</taxon>
        <taxon>Talaromyces sect. Talaromyces</taxon>
    </lineage>
</organism>
<dbReference type="PhylomeDB" id="B8M0Q9"/>
<keyword evidence="1" id="KW-0378">Hydrolase</keyword>
<dbReference type="OrthoDB" id="408631at2759"/>
<dbReference type="GeneID" id="8110081"/>
<dbReference type="eggNOG" id="KOG1515">
    <property type="taxonomic scope" value="Eukaryota"/>
</dbReference>
<dbReference type="Proteomes" id="UP000001745">
    <property type="component" value="Unassembled WGS sequence"/>
</dbReference>
<evidence type="ECO:0000256" key="1">
    <source>
        <dbReference type="ARBA" id="ARBA00022801"/>
    </source>
</evidence>
<dbReference type="Pfam" id="PF07859">
    <property type="entry name" value="Abhydrolase_3"/>
    <property type="match status" value="1"/>
</dbReference>
<dbReference type="Gene3D" id="3.40.50.1820">
    <property type="entry name" value="alpha/beta hydrolase"/>
    <property type="match status" value="1"/>
</dbReference>
<dbReference type="VEuPathDB" id="FungiDB:TSTA_086750"/>
<feature type="domain" description="Alpha/beta hydrolase fold-3" evidence="2">
    <location>
        <begin position="100"/>
        <end position="323"/>
    </location>
</feature>
<reference evidence="4" key="1">
    <citation type="journal article" date="2015" name="Genome Announc.">
        <title>Genome sequence of the AIDS-associated pathogen Penicillium marneffei (ATCC18224) and its near taxonomic relative Talaromyces stipitatus (ATCC10500).</title>
        <authorList>
            <person name="Nierman W.C."/>
            <person name="Fedorova-Abrams N.D."/>
            <person name="Andrianopoulos A."/>
        </authorList>
    </citation>
    <scope>NUCLEOTIDE SEQUENCE [LARGE SCALE GENOMIC DNA]</scope>
    <source>
        <strain evidence="4">ATCC 10500 / CBS 375.48 / QM 6759 / NRRL 1006</strain>
    </source>
</reference>
<dbReference type="SUPFAM" id="SSF53474">
    <property type="entry name" value="alpha/beta-Hydrolases"/>
    <property type="match status" value="1"/>
</dbReference>
<dbReference type="PANTHER" id="PTHR48081:SF8">
    <property type="entry name" value="ALPHA_BETA HYDROLASE FOLD-3 DOMAIN-CONTAINING PROTEIN-RELATED"/>
    <property type="match status" value="1"/>
</dbReference>
<dbReference type="RefSeq" id="XP_002478405.1">
    <property type="nucleotide sequence ID" value="XM_002478360.1"/>
</dbReference>
<evidence type="ECO:0000259" key="2">
    <source>
        <dbReference type="Pfam" id="PF07859"/>
    </source>
</evidence>
<dbReference type="GO" id="GO:0016787">
    <property type="term" value="F:hydrolase activity"/>
    <property type="evidence" value="ECO:0007669"/>
    <property type="project" value="UniProtKB-KW"/>
</dbReference>
<dbReference type="PANTHER" id="PTHR48081">
    <property type="entry name" value="AB HYDROLASE SUPERFAMILY PROTEIN C4A8.06C"/>
    <property type="match status" value="1"/>
</dbReference>
<sequence>MDFSNYGEPASEWTSYLYAHPIINQPWTKPSEEESLTEMHITGTNARAAHDQVKLKAHGLEGKFSCQDYEVGTRDGSSIPLRLYTPIGTPSPPGGRPIYVYFHGGGFLHGSIDTERSACALIATKLNIMVVHPCPRHVHEEKHPIPHHDAWDAMKWIIDHASSYGGDVGSLVIGGISSGANLAAYVVQQFSTANTTIYNENNAVRIKGQVLIVPWLIQPNAFPYGQFIEKDKTSLVQCSNALGLSTERLEWLSSILGVEDIANPIPNPALVDEKVLGSLPKTAIIIAGGDPLRDDGLIYASRLGKAGVRTKIHVFPGLPHHFAVYELPHPHVAYELRSASVCQNRVLESIQWALKDGGDQAGNAWVIEKTS</sequence>
<accession>B8M0Q9</accession>
<dbReference type="InParanoid" id="B8M0Q9"/>
<dbReference type="InterPro" id="IPR029058">
    <property type="entry name" value="AB_hydrolase_fold"/>
</dbReference>
<evidence type="ECO:0000313" key="4">
    <source>
        <dbReference type="Proteomes" id="UP000001745"/>
    </source>
</evidence>
<evidence type="ECO:0000313" key="3">
    <source>
        <dbReference type="EMBL" id="EED21442.1"/>
    </source>
</evidence>
<dbReference type="InterPro" id="IPR050300">
    <property type="entry name" value="GDXG_lipolytic_enzyme"/>
</dbReference>
<protein>
    <submittedName>
        <fullName evidence="3">Lipase/esterase, putative</fullName>
    </submittedName>
</protein>
<dbReference type="HOGENOM" id="CLU_012494_6_3_1"/>
<proteinExistence type="predicted"/>